<dbReference type="OrthoDB" id="1111607at2759"/>
<dbReference type="EMBL" id="JAEFBJ010000101">
    <property type="protein sequence ID" value="KAG7530321.1"/>
    <property type="molecule type" value="Genomic_DNA"/>
</dbReference>
<dbReference type="Pfam" id="PF26133">
    <property type="entry name" value="DUF8039"/>
    <property type="match status" value="1"/>
</dbReference>
<gene>
    <name evidence="4" type="ORF">ISN44_Un101g000080</name>
</gene>
<dbReference type="InterPro" id="IPR058352">
    <property type="entry name" value="DUF8039"/>
</dbReference>
<sequence>MQSSGGDGDTRHPGRVMRLSDEVEWWSDDGGEGTRPHGRARFELDEDWQRISVINQMGNMWRAHKSRRVKVINLVANNQERMNLRPTNINPVEWQKFVKLKTNAAFKKLESGDPSSVTRLQVWIKSRTKKDGTPVDTNAAEKIQEAAKIVGSDAPTFSTNPDEDHLAKLLGPDNPGRLRVMGRDMSKTKLACLQVKNKCMAEMEERQVKLKKQVNDLEDEIIRIKNQRPEAEMGENSAARSVNRNSHRPTDLKVLVETAYQPDAFLWRPAHKIFNMKEAVGHIIAWPADKCKLLDTDIQIEDIAPLGLKGNKCKLLDLKNAEVIVAERRWETQEPSALVNGLPLGPKAVKKFLGLHRRLSLQQQLRSLQTGPKLQQQLKRLRPSSPIRNTLPAQSPLRKSPRINKVISKENKKCKLMDLTGKNKVVAEGRWATNDPEHKVHHTPLGFNAVKGWIDIVKVGNVKVWRPSDEIEIMEDALSSCIAWPENKVIMS</sequence>
<evidence type="ECO:0000256" key="1">
    <source>
        <dbReference type="SAM" id="Coils"/>
    </source>
</evidence>
<dbReference type="PANTHER" id="PTHR33018">
    <property type="entry name" value="OS10G0338966 PROTEIN-RELATED"/>
    <property type="match status" value="1"/>
</dbReference>
<comment type="caution">
    <text evidence="4">The sequence shown here is derived from an EMBL/GenBank/DDBJ whole genome shotgun (WGS) entry which is preliminary data.</text>
</comment>
<proteinExistence type="predicted"/>
<keyword evidence="1" id="KW-0175">Coiled coil</keyword>
<feature type="region of interest" description="Disordered" evidence="2">
    <location>
        <begin position="377"/>
        <end position="398"/>
    </location>
</feature>
<dbReference type="InterPro" id="IPR004252">
    <property type="entry name" value="Probable_transposase_24"/>
</dbReference>
<evidence type="ECO:0000313" key="4">
    <source>
        <dbReference type="EMBL" id="KAG7530321.1"/>
    </source>
</evidence>
<dbReference type="Pfam" id="PF03004">
    <property type="entry name" value="Transposase_24"/>
    <property type="match status" value="1"/>
</dbReference>
<organism evidence="4 5">
    <name type="scientific">Arabidopsis suecica</name>
    <name type="common">Swedish thale-cress</name>
    <name type="synonym">Cardaminopsis suecica</name>
    <dbReference type="NCBI Taxonomy" id="45249"/>
    <lineage>
        <taxon>Eukaryota</taxon>
        <taxon>Viridiplantae</taxon>
        <taxon>Streptophyta</taxon>
        <taxon>Embryophyta</taxon>
        <taxon>Tracheophyta</taxon>
        <taxon>Spermatophyta</taxon>
        <taxon>Magnoliopsida</taxon>
        <taxon>eudicotyledons</taxon>
        <taxon>Gunneridae</taxon>
        <taxon>Pentapetalae</taxon>
        <taxon>rosids</taxon>
        <taxon>malvids</taxon>
        <taxon>Brassicales</taxon>
        <taxon>Brassicaceae</taxon>
        <taxon>Camelineae</taxon>
        <taxon>Arabidopsis</taxon>
    </lineage>
</organism>
<accession>A0A8T1XJ00</accession>
<feature type="domain" description="DUF8039" evidence="3">
    <location>
        <begin position="409"/>
        <end position="491"/>
    </location>
</feature>
<evidence type="ECO:0000313" key="5">
    <source>
        <dbReference type="Proteomes" id="UP000694251"/>
    </source>
</evidence>
<protein>
    <submittedName>
        <fullName evidence="4">Transposase Tnp1/En/Spm-like</fullName>
    </submittedName>
</protein>
<evidence type="ECO:0000256" key="2">
    <source>
        <dbReference type="SAM" id="MobiDB-lite"/>
    </source>
</evidence>
<reference evidence="4 5" key="1">
    <citation type="submission" date="2020-12" db="EMBL/GenBank/DDBJ databases">
        <title>Concerted genomic and epigenomic changes stabilize Arabidopsis allopolyploids.</title>
        <authorList>
            <person name="Chen Z."/>
        </authorList>
    </citation>
    <scope>NUCLEOTIDE SEQUENCE [LARGE SCALE GENOMIC DNA]</scope>
    <source>
        <strain evidence="4">As9502</strain>
        <tissue evidence="4">Leaf</tissue>
    </source>
</reference>
<feature type="coiled-coil region" evidence="1">
    <location>
        <begin position="200"/>
        <end position="227"/>
    </location>
</feature>
<name>A0A8T1XJ00_ARASU</name>
<dbReference type="Proteomes" id="UP000694251">
    <property type="component" value="Unassembled WGS sequence"/>
</dbReference>
<keyword evidence="5" id="KW-1185">Reference proteome</keyword>
<dbReference type="PANTHER" id="PTHR33018:SF34">
    <property type="entry name" value="OS02G0472350 PROTEIN"/>
    <property type="match status" value="1"/>
</dbReference>
<dbReference type="AlphaFoldDB" id="A0A8T1XJ00"/>
<evidence type="ECO:0000259" key="3">
    <source>
        <dbReference type="Pfam" id="PF26133"/>
    </source>
</evidence>